<dbReference type="AlphaFoldDB" id="A0A238LKU9"/>
<accession>A0A238LKU9</accession>
<reference evidence="2 3" key="1">
    <citation type="submission" date="2017-05" db="EMBL/GenBank/DDBJ databases">
        <authorList>
            <person name="Song R."/>
            <person name="Chenine A.L."/>
            <person name="Ruprecht R.M."/>
        </authorList>
    </citation>
    <scope>NUCLEOTIDE SEQUENCE [LARGE SCALE GENOMIC DNA]</scope>
    <source>
        <strain evidence="2 3">CECT 8899</strain>
    </source>
</reference>
<dbReference type="Proteomes" id="UP000201613">
    <property type="component" value="Unassembled WGS sequence"/>
</dbReference>
<dbReference type="InterPro" id="IPR036162">
    <property type="entry name" value="Resolvase-like_N_sf"/>
</dbReference>
<evidence type="ECO:0000259" key="1">
    <source>
        <dbReference type="Pfam" id="PF00239"/>
    </source>
</evidence>
<dbReference type="RefSeq" id="WP_168770633.1">
    <property type="nucleotide sequence ID" value="NZ_FXZK01000023.1"/>
</dbReference>
<dbReference type="GO" id="GO:0003677">
    <property type="term" value="F:DNA binding"/>
    <property type="evidence" value="ECO:0007669"/>
    <property type="project" value="InterPro"/>
</dbReference>
<evidence type="ECO:0000313" key="3">
    <source>
        <dbReference type="Proteomes" id="UP000201613"/>
    </source>
</evidence>
<keyword evidence="3" id="KW-1185">Reference proteome</keyword>
<dbReference type="SUPFAM" id="SSF53041">
    <property type="entry name" value="Resolvase-like"/>
    <property type="match status" value="1"/>
</dbReference>
<dbReference type="GO" id="GO:0000150">
    <property type="term" value="F:DNA strand exchange activity"/>
    <property type="evidence" value="ECO:0007669"/>
    <property type="project" value="InterPro"/>
</dbReference>
<dbReference type="InterPro" id="IPR006119">
    <property type="entry name" value="Resolv_N"/>
</dbReference>
<dbReference type="Pfam" id="PF00239">
    <property type="entry name" value="Resolvase"/>
    <property type="match status" value="1"/>
</dbReference>
<dbReference type="Gene3D" id="3.40.50.1390">
    <property type="entry name" value="Resolvase, N-terminal catalytic domain"/>
    <property type="match status" value="1"/>
</dbReference>
<protein>
    <recommendedName>
        <fullName evidence="1">Resolvase/invertase-type recombinase catalytic domain-containing protein</fullName>
    </recommendedName>
</protein>
<name>A0A238LKU9_9RHOB</name>
<gene>
    <name evidence="2" type="ORF">LOM8899_04437</name>
</gene>
<dbReference type="EMBL" id="FXZK01000023">
    <property type="protein sequence ID" value="SMY10262.1"/>
    <property type="molecule type" value="Genomic_DNA"/>
</dbReference>
<feature type="domain" description="Resolvase/invertase-type recombinase catalytic" evidence="1">
    <location>
        <begin position="30"/>
        <end position="118"/>
    </location>
</feature>
<evidence type="ECO:0000313" key="2">
    <source>
        <dbReference type="EMBL" id="SMY10262.1"/>
    </source>
</evidence>
<proteinExistence type="predicted"/>
<sequence length="132" mass="14928">MPIHGDHFAVCLERAEGRGRKSRRRPKITMIGYTRVSSDRQGQDGDSLEQQEIAIRAYAHEMSLDLHSIGQDIAQAGDRPVKRPDLLDVICSIKELRRLDPPAKVGVLETKINRLGRRGDWSDFNPRGIMRG</sequence>
<organism evidence="2 3">
    <name type="scientific">Flavimaricola marinus</name>
    <dbReference type="NCBI Taxonomy" id="1819565"/>
    <lineage>
        <taxon>Bacteria</taxon>
        <taxon>Pseudomonadati</taxon>
        <taxon>Pseudomonadota</taxon>
        <taxon>Alphaproteobacteria</taxon>
        <taxon>Rhodobacterales</taxon>
        <taxon>Paracoccaceae</taxon>
        <taxon>Flavimaricola</taxon>
    </lineage>
</organism>